<evidence type="ECO:0000313" key="2">
    <source>
        <dbReference type="EMBL" id="OSS47685.1"/>
    </source>
</evidence>
<keyword evidence="3" id="KW-1185">Reference proteome</keyword>
<name>A0A1Y2LV25_EPING</name>
<dbReference type="InParanoid" id="A0A1Y2LV25"/>
<keyword evidence="1" id="KW-0472">Membrane</keyword>
<dbReference type="EMBL" id="KZ107848">
    <property type="protein sequence ID" value="OSS47685.1"/>
    <property type="molecule type" value="Genomic_DNA"/>
</dbReference>
<feature type="transmembrane region" description="Helical" evidence="1">
    <location>
        <begin position="26"/>
        <end position="42"/>
    </location>
</feature>
<protein>
    <submittedName>
        <fullName evidence="2">Uncharacterized protein</fullName>
    </submittedName>
</protein>
<feature type="transmembrane region" description="Helical" evidence="1">
    <location>
        <begin position="63"/>
        <end position="84"/>
    </location>
</feature>
<keyword evidence="1" id="KW-0812">Transmembrane</keyword>
<reference evidence="2 3" key="1">
    <citation type="journal article" date="2017" name="Genome Announc.">
        <title>Genome sequence of the saprophytic ascomycete Epicoccum nigrum ICMP 19927 strain isolated from New Zealand.</title>
        <authorList>
            <person name="Fokin M."/>
            <person name="Fleetwood D."/>
            <person name="Weir B.S."/>
            <person name="Villas-Boas S.G."/>
        </authorList>
    </citation>
    <scope>NUCLEOTIDE SEQUENCE [LARGE SCALE GENOMIC DNA]</scope>
    <source>
        <strain evidence="2 3">ICMP 19927</strain>
    </source>
</reference>
<evidence type="ECO:0000313" key="3">
    <source>
        <dbReference type="Proteomes" id="UP000193240"/>
    </source>
</evidence>
<evidence type="ECO:0000256" key="1">
    <source>
        <dbReference type="SAM" id="Phobius"/>
    </source>
</evidence>
<proteinExistence type="predicted"/>
<dbReference type="AlphaFoldDB" id="A0A1Y2LV25"/>
<accession>A0A1Y2LV25</accession>
<dbReference type="Proteomes" id="UP000193240">
    <property type="component" value="Unassembled WGS sequence"/>
</dbReference>
<sequence length="168" mass="18775">MIAVIVFFFLLGYLLGARDVVFRNLRTILIIVMAISLSVAVPDIEVYMNAEVALGEAFEKAKFAIGAVVVFVIATSLGADYMLASPQQLDVMHEAFERCFAVVADDAKDQTAETPRKKRATAKNVKYEEDLDEANIETTTVLKQTVKQKVVRTKKILQRSFVKEQKDL</sequence>
<gene>
    <name evidence="2" type="ORF">B5807_07401</name>
</gene>
<keyword evidence="1" id="KW-1133">Transmembrane helix</keyword>
<organism evidence="2 3">
    <name type="scientific">Epicoccum nigrum</name>
    <name type="common">Soil fungus</name>
    <name type="synonym">Epicoccum purpurascens</name>
    <dbReference type="NCBI Taxonomy" id="105696"/>
    <lineage>
        <taxon>Eukaryota</taxon>
        <taxon>Fungi</taxon>
        <taxon>Dikarya</taxon>
        <taxon>Ascomycota</taxon>
        <taxon>Pezizomycotina</taxon>
        <taxon>Dothideomycetes</taxon>
        <taxon>Pleosporomycetidae</taxon>
        <taxon>Pleosporales</taxon>
        <taxon>Pleosporineae</taxon>
        <taxon>Didymellaceae</taxon>
        <taxon>Epicoccum</taxon>
    </lineage>
</organism>